<protein>
    <submittedName>
        <fullName evidence="1">Uncharacterized protein</fullName>
    </submittedName>
</protein>
<comment type="caution">
    <text evidence="1">The sequence shown here is derived from an EMBL/GenBank/DDBJ whole genome shotgun (WGS) entry which is preliminary data.</text>
</comment>
<dbReference type="EMBL" id="AUZY01012788">
    <property type="protein sequence ID" value="EQD27742.1"/>
    <property type="molecule type" value="Genomic_DNA"/>
</dbReference>
<reference evidence="1" key="1">
    <citation type="submission" date="2013-08" db="EMBL/GenBank/DDBJ databases">
        <authorList>
            <person name="Mendez C."/>
            <person name="Richter M."/>
            <person name="Ferrer M."/>
            <person name="Sanchez J."/>
        </authorList>
    </citation>
    <scope>NUCLEOTIDE SEQUENCE</scope>
</reference>
<accession>T0Y7B0</accession>
<name>T0Y7B0_9ZZZZ</name>
<reference evidence="1" key="2">
    <citation type="journal article" date="2014" name="ISME J.">
        <title>Microbial stratification in low pH oxic and suboxic macroscopic growths along an acid mine drainage.</title>
        <authorList>
            <person name="Mendez-Garcia C."/>
            <person name="Mesa V."/>
            <person name="Sprenger R.R."/>
            <person name="Richter M."/>
            <person name="Diez M.S."/>
            <person name="Solano J."/>
            <person name="Bargiela R."/>
            <person name="Golyshina O.V."/>
            <person name="Manteca A."/>
            <person name="Ramos J.L."/>
            <person name="Gallego J.R."/>
            <person name="Llorente I."/>
            <person name="Martins Dos Santos V.A."/>
            <person name="Jensen O.N."/>
            <person name="Pelaez A.I."/>
            <person name="Sanchez J."/>
            <person name="Ferrer M."/>
        </authorList>
    </citation>
    <scope>NUCLEOTIDE SEQUENCE</scope>
</reference>
<sequence>MGVSLHFQQRVMEFVYRMNLSGKETLEMVPFWENGYLWIHASLKGKNEGHDFLIVDEYVLEFLEELIEPVLTESLPVRLKWHPLPKDGRGLSLGLV</sequence>
<gene>
    <name evidence="1" type="ORF">B1B_19044</name>
</gene>
<proteinExistence type="predicted"/>
<organism evidence="1">
    <name type="scientific">mine drainage metagenome</name>
    <dbReference type="NCBI Taxonomy" id="410659"/>
    <lineage>
        <taxon>unclassified sequences</taxon>
        <taxon>metagenomes</taxon>
        <taxon>ecological metagenomes</taxon>
    </lineage>
</organism>
<evidence type="ECO:0000313" key="1">
    <source>
        <dbReference type="EMBL" id="EQD27742.1"/>
    </source>
</evidence>
<dbReference type="AlphaFoldDB" id="T0Y7B0"/>